<sequence length="784" mass="87665">MAPTFNDLGADLSRILKSRWETQYPLHRFVLVSITTALPGAFLLFIQNNPDSWAAKRRTQVVNALHVLALVTVAGQRISVQDILVAALVMTSFEAWRTITHSTIEGRDPDAPSTLAVKTLLSSTHSTVAESDIAVCPGNKANNAQGSVAARTFATADPKDKEIMHLQNTLIEVKTAEKNKETDLKRTQVDLRNARETLTETFAEYTSLRDEMKTMKANIGRDQQSVIYRKDIELFALRKSIEQKESYIKEKDVKVDEIKRQHKATLELKDAQIRSLKDRVAIFESHEKQAIHNRSKSEGQHQAALRVKLLKVNGRSSEEIERPSEEKDAEIARLRDCLAGAEKASETLAHAQAELRRAWDATLEAERALNEERRHHAQTRAELQETANRFEDELKRSSQKSSPTRLPTIDEQDRKELEAMFNAAQQDNLRLYSNLDAADKELREITTRLSTAEQELDALREQLKLEQSISADMETARPSIVHRVHFQRMEGQLKESRDLLTAKNDEIQQLQKSASAKDAEISAIKKTKEAAETTQFQLQAENENLKKSITELEATKTQLMMDHERLAKYRARDRNSNSSSSADHMSARSSGATLITEPVHLVMQSEVPLPDRPATVVGESGMVVSAADTPKTNSLVDSPRANGFSMISNDTPPLELRSSRRKSLTLKGLMRKMGRKEHDEATEKEVERRDRPKTALALGPKDKNAALRPKTALETKDKNAQMRPKTAIDVLSKKGGDEAKTAVVLNDASRQEAVGPKTSTAAQKENAGAPDSRRPKSRGWGSQS</sequence>
<organism evidence="1 2">
    <name type="scientific">Lindgomyces ingoldianus</name>
    <dbReference type="NCBI Taxonomy" id="673940"/>
    <lineage>
        <taxon>Eukaryota</taxon>
        <taxon>Fungi</taxon>
        <taxon>Dikarya</taxon>
        <taxon>Ascomycota</taxon>
        <taxon>Pezizomycotina</taxon>
        <taxon>Dothideomycetes</taxon>
        <taxon>Pleosporomycetidae</taxon>
        <taxon>Pleosporales</taxon>
        <taxon>Lindgomycetaceae</taxon>
        <taxon>Lindgomyces</taxon>
    </lineage>
</organism>
<protein>
    <submittedName>
        <fullName evidence="1">Uncharacterized protein</fullName>
    </submittedName>
</protein>
<comment type="caution">
    <text evidence="1">The sequence shown here is derived from an EMBL/GenBank/DDBJ whole genome shotgun (WGS) entry which is preliminary data.</text>
</comment>
<evidence type="ECO:0000313" key="1">
    <source>
        <dbReference type="EMBL" id="KAF2464597.1"/>
    </source>
</evidence>
<reference evidence="1" key="1">
    <citation type="journal article" date="2020" name="Stud. Mycol.">
        <title>101 Dothideomycetes genomes: a test case for predicting lifestyles and emergence of pathogens.</title>
        <authorList>
            <person name="Haridas S."/>
            <person name="Albert R."/>
            <person name="Binder M."/>
            <person name="Bloem J."/>
            <person name="Labutti K."/>
            <person name="Salamov A."/>
            <person name="Andreopoulos B."/>
            <person name="Baker S."/>
            <person name="Barry K."/>
            <person name="Bills G."/>
            <person name="Bluhm B."/>
            <person name="Cannon C."/>
            <person name="Castanera R."/>
            <person name="Culley D."/>
            <person name="Daum C."/>
            <person name="Ezra D."/>
            <person name="Gonzalez J."/>
            <person name="Henrissat B."/>
            <person name="Kuo A."/>
            <person name="Liang C."/>
            <person name="Lipzen A."/>
            <person name="Lutzoni F."/>
            <person name="Magnuson J."/>
            <person name="Mondo S."/>
            <person name="Nolan M."/>
            <person name="Ohm R."/>
            <person name="Pangilinan J."/>
            <person name="Park H.-J."/>
            <person name="Ramirez L."/>
            <person name="Alfaro M."/>
            <person name="Sun H."/>
            <person name="Tritt A."/>
            <person name="Yoshinaga Y."/>
            <person name="Zwiers L.-H."/>
            <person name="Turgeon B."/>
            <person name="Goodwin S."/>
            <person name="Spatafora J."/>
            <person name="Crous P."/>
            <person name="Grigoriev I."/>
        </authorList>
    </citation>
    <scope>NUCLEOTIDE SEQUENCE</scope>
    <source>
        <strain evidence="1">ATCC 200398</strain>
    </source>
</reference>
<dbReference type="EMBL" id="MU003535">
    <property type="protein sequence ID" value="KAF2464597.1"/>
    <property type="molecule type" value="Genomic_DNA"/>
</dbReference>
<proteinExistence type="predicted"/>
<keyword evidence="2" id="KW-1185">Reference proteome</keyword>
<evidence type="ECO:0000313" key="2">
    <source>
        <dbReference type="Proteomes" id="UP000799755"/>
    </source>
</evidence>
<dbReference type="Proteomes" id="UP000799755">
    <property type="component" value="Unassembled WGS sequence"/>
</dbReference>
<name>A0ACB6QCF3_9PLEO</name>
<accession>A0ACB6QCF3</accession>
<gene>
    <name evidence="1" type="ORF">BDR25DRAFT_296535</name>
</gene>